<protein>
    <submittedName>
        <fullName evidence="2">Uncharacterized protein</fullName>
    </submittedName>
</protein>
<feature type="transmembrane region" description="Helical" evidence="1">
    <location>
        <begin position="6"/>
        <end position="25"/>
    </location>
</feature>
<comment type="caution">
    <text evidence="2">The sequence shown here is derived from an EMBL/GenBank/DDBJ whole genome shotgun (WGS) entry which is preliminary data.</text>
</comment>
<accession>A0A6M1TBG2</accession>
<dbReference type="AlphaFoldDB" id="A0A6M1TBG2"/>
<dbReference type="EMBL" id="JAALLS010000004">
    <property type="protein sequence ID" value="NGP87632.1"/>
    <property type="molecule type" value="Genomic_DNA"/>
</dbReference>
<keyword evidence="1" id="KW-0812">Transmembrane</keyword>
<name>A0A6M1TBG2_9BACT</name>
<organism evidence="2 3">
    <name type="scientific">Fodinibius halophilus</name>
    <dbReference type="NCBI Taxonomy" id="1736908"/>
    <lineage>
        <taxon>Bacteria</taxon>
        <taxon>Pseudomonadati</taxon>
        <taxon>Balneolota</taxon>
        <taxon>Balneolia</taxon>
        <taxon>Balneolales</taxon>
        <taxon>Balneolaceae</taxon>
        <taxon>Fodinibius</taxon>
    </lineage>
</organism>
<dbReference type="Proteomes" id="UP000479132">
    <property type="component" value="Unassembled WGS sequence"/>
</dbReference>
<reference evidence="2 3" key="1">
    <citation type="submission" date="2020-02" db="EMBL/GenBank/DDBJ databases">
        <title>Aliifodinibius halophilus 2W32, complete genome.</title>
        <authorList>
            <person name="Li Y."/>
            <person name="Wu S."/>
        </authorList>
    </citation>
    <scope>NUCLEOTIDE SEQUENCE [LARGE SCALE GENOMIC DNA]</scope>
    <source>
        <strain evidence="2 3">2W32</strain>
    </source>
</reference>
<evidence type="ECO:0000313" key="2">
    <source>
        <dbReference type="EMBL" id="NGP87632.1"/>
    </source>
</evidence>
<sequence>MNNLQGLLKIIVIPVVLLGFVTLTFNIQYQTTETDANEGEFYSVAISLVSSAFAKKEESENDKARDKCITGCNEDYTGDTFFDGAQRSGCRAGCDIAYYWNEITG</sequence>
<keyword evidence="1" id="KW-0472">Membrane</keyword>
<evidence type="ECO:0000313" key="3">
    <source>
        <dbReference type="Proteomes" id="UP000479132"/>
    </source>
</evidence>
<keyword evidence="1" id="KW-1133">Transmembrane helix</keyword>
<evidence type="ECO:0000256" key="1">
    <source>
        <dbReference type="SAM" id="Phobius"/>
    </source>
</evidence>
<keyword evidence="3" id="KW-1185">Reference proteome</keyword>
<proteinExistence type="predicted"/>
<dbReference type="RefSeq" id="WP_165266571.1">
    <property type="nucleotide sequence ID" value="NZ_JAALLS010000004.1"/>
</dbReference>
<gene>
    <name evidence="2" type="ORF">G3569_04645</name>
</gene>